<gene>
    <name evidence="3" type="ORF">C5L14_01410</name>
</gene>
<organism evidence="3 4">
    <name type="scientific">Labrys okinawensis</name>
    <dbReference type="NCBI Taxonomy" id="346911"/>
    <lineage>
        <taxon>Bacteria</taxon>
        <taxon>Pseudomonadati</taxon>
        <taxon>Pseudomonadota</taxon>
        <taxon>Alphaproteobacteria</taxon>
        <taxon>Hyphomicrobiales</taxon>
        <taxon>Xanthobacteraceae</taxon>
        <taxon>Labrys</taxon>
    </lineage>
</organism>
<name>A0A2S9QIZ0_9HYPH</name>
<dbReference type="EMBL" id="PUEJ01000001">
    <property type="protein sequence ID" value="PRH89280.1"/>
    <property type="molecule type" value="Genomic_DNA"/>
</dbReference>
<dbReference type="InterPro" id="IPR027367">
    <property type="entry name" value="Gly-zipper_YMGG"/>
</dbReference>
<keyword evidence="4" id="KW-1185">Reference proteome</keyword>
<dbReference type="Pfam" id="PF13441">
    <property type="entry name" value="Gly-zipper_YMGG"/>
    <property type="match status" value="1"/>
</dbReference>
<evidence type="ECO:0000313" key="3">
    <source>
        <dbReference type="EMBL" id="PRH89280.1"/>
    </source>
</evidence>
<evidence type="ECO:0000259" key="2">
    <source>
        <dbReference type="Pfam" id="PF13441"/>
    </source>
</evidence>
<comment type="caution">
    <text evidence="3">The sequence shown here is derived from an EMBL/GenBank/DDBJ whole genome shotgun (WGS) entry which is preliminary data.</text>
</comment>
<evidence type="ECO:0000256" key="1">
    <source>
        <dbReference type="SAM" id="SignalP"/>
    </source>
</evidence>
<sequence>MAELLRILAAAGIAMSVAACASDSPGDRAAGGAVIGGIGGAAVGAAVSNRHPGRGALIGGAVGAVGGAAVGAATAPPDGGRSCARVGYDEYGNRVCTAYY</sequence>
<feature type="domain" description="YMGG-like Gly-zipper" evidence="2">
    <location>
        <begin position="28"/>
        <end position="72"/>
    </location>
</feature>
<dbReference type="RefSeq" id="WP_105860245.1">
    <property type="nucleotide sequence ID" value="NZ_PUEJ01000001.1"/>
</dbReference>
<feature type="chain" id="PRO_5015429641" description="YMGG-like Gly-zipper domain-containing protein" evidence="1">
    <location>
        <begin position="22"/>
        <end position="100"/>
    </location>
</feature>
<protein>
    <recommendedName>
        <fullName evidence="2">YMGG-like Gly-zipper domain-containing protein</fullName>
    </recommendedName>
</protein>
<evidence type="ECO:0000313" key="4">
    <source>
        <dbReference type="Proteomes" id="UP000237682"/>
    </source>
</evidence>
<proteinExistence type="predicted"/>
<feature type="signal peptide" evidence="1">
    <location>
        <begin position="1"/>
        <end position="21"/>
    </location>
</feature>
<dbReference type="Proteomes" id="UP000237682">
    <property type="component" value="Unassembled WGS sequence"/>
</dbReference>
<keyword evidence="1" id="KW-0732">Signal</keyword>
<dbReference type="AlphaFoldDB" id="A0A2S9QIZ0"/>
<dbReference type="PROSITE" id="PS51257">
    <property type="entry name" value="PROKAR_LIPOPROTEIN"/>
    <property type="match status" value="1"/>
</dbReference>
<reference evidence="3 4" key="1">
    <citation type="submission" date="2018-02" db="EMBL/GenBank/DDBJ databases">
        <title>Whole genome sequencing of endophytic bacterium.</title>
        <authorList>
            <person name="Eedara R."/>
            <person name="Podile A.R."/>
        </authorList>
    </citation>
    <scope>NUCLEOTIDE SEQUENCE [LARGE SCALE GENOMIC DNA]</scope>
    <source>
        <strain evidence="3 4">RP1T</strain>
    </source>
</reference>
<accession>A0A2S9QIZ0</accession>